<evidence type="ECO:0000313" key="2">
    <source>
        <dbReference type="EMBL" id="MBB6005332.1"/>
    </source>
</evidence>
<keyword evidence="1" id="KW-0812">Transmembrane</keyword>
<sequence>MFLYYSVVGTLNYKVFMLIGISSILVLLRLLVKQFANMGYLALVPISILLFSPLTYENAL</sequence>
<reference evidence="2 3" key="1">
    <citation type="submission" date="2020-08" db="EMBL/GenBank/DDBJ databases">
        <title>Functional genomics of gut bacteria from endangered species of beetles.</title>
        <authorList>
            <person name="Carlos-Shanley C."/>
        </authorList>
    </citation>
    <scope>NUCLEOTIDE SEQUENCE [LARGE SCALE GENOMIC DNA]</scope>
    <source>
        <strain evidence="2 3">S00070</strain>
    </source>
</reference>
<keyword evidence="1" id="KW-1133">Transmembrane helix</keyword>
<protein>
    <submittedName>
        <fullName evidence="2">Uncharacterized protein</fullName>
    </submittedName>
</protein>
<name>A0A841ENM3_9BACT</name>
<feature type="transmembrane region" description="Helical" evidence="1">
    <location>
        <begin position="12"/>
        <end position="32"/>
    </location>
</feature>
<feature type="transmembrane region" description="Helical" evidence="1">
    <location>
        <begin position="39"/>
        <end position="56"/>
    </location>
</feature>
<dbReference type="AlphaFoldDB" id="A0A841ENM3"/>
<keyword evidence="1" id="KW-0472">Membrane</keyword>
<dbReference type="Proteomes" id="UP000524404">
    <property type="component" value="Unassembled WGS sequence"/>
</dbReference>
<gene>
    <name evidence="2" type="ORF">HNP25_004006</name>
</gene>
<evidence type="ECO:0000256" key="1">
    <source>
        <dbReference type="SAM" id="Phobius"/>
    </source>
</evidence>
<organism evidence="2 3">
    <name type="scientific">Arcicella rosea</name>
    <dbReference type="NCBI Taxonomy" id="502909"/>
    <lineage>
        <taxon>Bacteria</taxon>
        <taxon>Pseudomonadati</taxon>
        <taxon>Bacteroidota</taxon>
        <taxon>Cytophagia</taxon>
        <taxon>Cytophagales</taxon>
        <taxon>Flectobacillaceae</taxon>
        <taxon>Arcicella</taxon>
    </lineage>
</organism>
<comment type="caution">
    <text evidence="2">The sequence shown here is derived from an EMBL/GenBank/DDBJ whole genome shotgun (WGS) entry which is preliminary data.</text>
</comment>
<accession>A0A841ENM3</accession>
<proteinExistence type="predicted"/>
<keyword evidence="3" id="KW-1185">Reference proteome</keyword>
<evidence type="ECO:0000313" key="3">
    <source>
        <dbReference type="Proteomes" id="UP000524404"/>
    </source>
</evidence>
<dbReference type="EMBL" id="JACHKT010000041">
    <property type="protein sequence ID" value="MBB6005332.1"/>
    <property type="molecule type" value="Genomic_DNA"/>
</dbReference>